<dbReference type="Gene3D" id="2.10.25.10">
    <property type="entry name" value="Laminin"/>
    <property type="match status" value="1"/>
</dbReference>
<dbReference type="PROSITE" id="PS50011">
    <property type="entry name" value="PROTEIN_KINASE_DOM"/>
    <property type="match status" value="1"/>
</dbReference>
<evidence type="ECO:0000256" key="14">
    <source>
        <dbReference type="SAM" id="MobiDB-lite"/>
    </source>
</evidence>
<evidence type="ECO:0000259" key="17">
    <source>
        <dbReference type="PROSITE" id="PS50011"/>
    </source>
</evidence>
<keyword evidence="3" id="KW-0808">Transferase</keyword>
<dbReference type="Gene3D" id="1.10.510.10">
    <property type="entry name" value="Transferase(Phosphotransferase) domain 1"/>
    <property type="match status" value="1"/>
</dbReference>
<keyword evidence="11" id="KW-1015">Disulfide bond</keyword>
<dbReference type="Pfam" id="PF07714">
    <property type="entry name" value="PK_Tyr_Ser-Thr"/>
    <property type="match status" value="1"/>
</dbReference>
<dbReference type="GO" id="GO:0004674">
    <property type="term" value="F:protein serine/threonine kinase activity"/>
    <property type="evidence" value="ECO:0007669"/>
    <property type="project" value="UniProtKB-KW"/>
</dbReference>
<dbReference type="PANTHER" id="PTHR27005:SF390">
    <property type="entry name" value="PROTEIN KINASE DOMAIN-CONTAINING PROTEIN"/>
    <property type="match status" value="1"/>
</dbReference>
<evidence type="ECO:0000313" key="18">
    <source>
        <dbReference type="EMBL" id="QDW65437.1"/>
    </source>
</evidence>
<evidence type="ECO:0000256" key="8">
    <source>
        <dbReference type="ARBA" id="ARBA00022840"/>
    </source>
</evidence>
<dbReference type="SMART" id="SM00181">
    <property type="entry name" value="EGF"/>
    <property type="match status" value="2"/>
</dbReference>
<dbReference type="InterPro" id="IPR001881">
    <property type="entry name" value="EGF-like_Ca-bd_dom"/>
</dbReference>
<feature type="signal peptide" evidence="16">
    <location>
        <begin position="1"/>
        <end position="24"/>
    </location>
</feature>
<evidence type="ECO:0000256" key="9">
    <source>
        <dbReference type="ARBA" id="ARBA00022989"/>
    </source>
</evidence>
<evidence type="ECO:0000256" key="1">
    <source>
        <dbReference type="ARBA" id="ARBA00004479"/>
    </source>
</evidence>
<dbReference type="InterPro" id="IPR045274">
    <property type="entry name" value="WAK-like"/>
</dbReference>
<sequence length="792" mass="85931">MLSSCVSIAAAVVLLLISAPAAAAGPPPMKIGMPGCNTTCGNVSVPYPFGMGPKSCYWPGFKLTCDNNGSNLPRLLLGDGSAGIFEVVKISVENTTMHIISHGLQAINMRGGSGRWSLGDAETESIGAGRLPYLLHPDSNDFILTGCNVQATLLGNRSLASGCASFCPAFGDGGGGNLVYSGGKSNTCSNIGCCQSTIQTASASYGVELKRLNYSGVYSNFDLPVHVLIAEVGWFDLDHNREVVMNLYWEENQKENLSRKADRLRVPVILAWALAHEAAVNSGHLHCPDHAARSICKSAHSNCSVGDFQVRGYSCQCREGYQGNPYLTGGCQDIKECDQKEKHFCFGDCEELPGSFQCRCPNGTHGNYTKPGGCIIIESEDTIGGHNNLGLIIGLSVASGPFILLLVLGAILTIRGFNQRKAKALRQKFFTQNRGQLLKQLVSHRADIAERMLISLEELEKATNNFDQARRLGGGGHGTVYKGIMLDLHVVAIKKSNIVVRREIDEFINEVAILSQINHRNIVKLRGCCLEAEVTLLAYEFISNGTLADHLHAEKGGSLPWKDRLRITSEIGKAIAYLHSAISVPVIHRDIKPSNILLDDALTAKVSDFGASRYIIPVDQTGTTTTVQGTIGYLDPMYYYTGRLTESSDVYSFGVLLVELLTRRKPSLYRSSEGDGLVMQFVALLAEGNLAKIIDPQVIEEGGSAVKEVATLAMECVKLRAEERPTMRQVEMALEALQAPNKRVGADLIEETDEKEYAATGYPSTSQQAKKNEGSRCYSQEDEFLLSATYPR</sequence>
<dbReference type="GO" id="GO:0030247">
    <property type="term" value="F:polysaccharide binding"/>
    <property type="evidence" value="ECO:0007669"/>
    <property type="project" value="InterPro"/>
</dbReference>
<evidence type="ECO:0000256" key="6">
    <source>
        <dbReference type="ARBA" id="ARBA00022741"/>
    </source>
</evidence>
<evidence type="ECO:0000256" key="7">
    <source>
        <dbReference type="ARBA" id="ARBA00022777"/>
    </source>
</evidence>
<keyword evidence="7 18" id="KW-0418">Kinase</keyword>
<dbReference type="Gene3D" id="3.30.200.20">
    <property type="entry name" value="Phosphorylase Kinase, domain 1"/>
    <property type="match status" value="1"/>
</dbReference>
<dbReference type="CDD" id="cd00054">
    <property type="entry name" value="EGF_CA"/>
    <property type="match status" value="1"/>
</dbReference>
<dbReference type="InterPro" id="IPR001245">
    <property type="entry name" value="Ser-Thr/Tyr_kinase_cat_dom"/>
</dbReference>
<dbReference type="PROSITE" id="PS00108">
    <property type="entry name" value="PROTEIN_KINASE_ST"/>
    <property type="match status" value="1"/>
</dbReference>
<evidence type="ECO:0000256" key="3">
    <source>
        <dbReference type="ARBA" id="ARBA00022679"/>
    </source>
</evidence>
<dbReference type="EMBL" id="MK288012">
    <property type="protein sequence ID" value="QDW65437.1"/>
    <property type="molecule type" value="Genomic_DNA"/>
</dbReference>
<keyword evidence="6 13" id="KW-0547">Nucleotide-binding</keyword>
<keyword evidence="2" id="KW-0723">Serine/threonine-protein kinase</keyword>
<dbReference type="GO" id="GO:0007166">
    <property type="term" value="P:cell surface receptor signaling pathway"/>
    <property type="evidence" value="ECO:0007669"/>
    <property type="project" value="InterPro"/>
</dbReference>
<gene>
    <name evidence="18" type="primary">RLK4DS-1</name>
</gene>
<evidence type="ECO:0000256" key="11">
    <source>
        <dbReference type="ARBA" id="ARBA00023157"/>
    </source>
</evidence>
<keyword evidence="4 15" id="KW-0812">Transmembrane</keyword>
<dbReference type="SMART" id="SM00179">
    <property type="entry name" value="EGF_CA"/>
    <property type="match status" value="1"/>
</dbReference>
<dbReference type="GO" id="GO:0005509">
    <property type="term" value="F:calcium ion binding"/>
    <property type="evidence" value="ECO:0007669"/>
    <property type="project" value="InterPro"/>
</dbReference>
<dbReference type="SUPFAM" id="SSF57184">
    <property type="entry name" value="Growth factor receptor domain"/>
    <property type="match status" value="1"/>
</dbReference>
<dbReference type="PROSITE" id="PS00107">
    <property type="entry name" value="PROTEIN_KINASE_ATP"/>
    <property type="match status" value="1"/>
</dbReference>
<dbReference type="GO" id="GO:0005886">
    <property type="term" value="C:plasma membrane"/>
    <property type="evidence" value="ECO:0007669"/>
    <property type="project" value="TreeGrafter"/>
</dbReference>
<accession>A0A518N0R1</accession>
<dbReference type="GO" id="GO:0005524">
    <property type="term" value="F:ATP binding"/>
    <property type="evidence" value="ECO:0007669"/>
    <property type="project" value="UniProtKB-UniRule"/>
</dbReference>
<dbReference type="InterPro" id="IPR011009">
    <property type="entry name" value="Kinase-like_dom_sf"/>
</dbReference>
<keyword evidence="5 16" id="KW-0732">Signal</keyword>
<keyword evidence="9 15" id="KW-1133">Transmembrane helix</keyword>
<dbReference type="SUPFAM" id="SSF56112">
    <property type="entry name" value="Protein kinase-like (PK-like)"/>
    <property type="match status" value="1"/>
</dbReference>
<dbReference type="SMART" id="SM00220">
    <property type="entry name" value="S_TKc"/>
    <property type="match status" value="1"/>
</dbReference>
<evidence type="ECO:0000256" key="15">
    <source>
        <dbReference type="SAM" id="Phobius"/>
    </source>
</evidence>
<dbReference type="InterPro" id="IPR008271">
    <property type="entry name" value="Ser/Thr_kinase_AS"/>
</dbReference>
<dbReference type="PANTHER" id="PTHR27005">
    <property type="entry name" value="WALL-ASSOCIATED RECEPTOR KINASE-LIKE 21"/>
    <property type="match status" value="1"/>
</dbReference>
<evidence type="ECO:0000256" key="4">
    <source>
        <dbReference type="ARBA" id="ARBA00022692"/>
    </source>
</evidence>
<feature type="binding site" evidence="13">
    <location>
        <position position="495"/>
    </location>
    <ligand>
        <name>ATP</name>
        <dbReference type="ChEBI" id="CHEBI:30616"/>
    </ligand>
</feature>
<reference evidence="18" key="1">
    <citation type="submission" date="2018-12" db="EMBL/GenBank/DDBJ databases">
        <title>Positional cloning of the wheat stripe rust resistance gene YrAS2388 (=Yr28).</title>
        <authorList>
            <person name="Zhang C."/>
            <person name="Zhang H."/>
            <person name="Wu J."/>
            <person name="Fu D."/>
        </authorList>
    </citation>
    <scope>NUCLEOTIDE SEQUENCE</scope>
</reference>
<evidence type="ECO:0000256" key="16">
    <source>
        <dbReference type="SAM" id="SignalP"/>
    </source>
</evidence>
<dbReference type="AlphaFoldDB" id="A0A518N0R1"/>
<dbReference type="InterPro" id="IPR000742">
    <property type="entry name" value="EGF"/>
</dbReference>
<dbReference type="InterPro" id="IPR025287">
    <property type="entry name" value="WAK_GUB"/>
</dbReference>
<name>A0A518N0R1_AEGTS</name>
<feature type="transmembrane region" description="Helical" evidence="15">
    <location>
        <begin position="389"/>
        <end position="414"/>
    </location>
</feature>
<keyword evidence="8 13" id="KW-0067">ATP-binding</keyword>
<evidence type="ECO:0000256" key="10">
    <source>
        <dbReference type="ARBA" id="ARBA00023136"/>
    </source>
</evidence>
<evidence type="ECO:0000256" key="2">
    <source>
        <dbReference type="ARBA" id="ARBA00022527"/>
    </source>
</evidence>
<feature type="region of interest" description="Disordered" evidence="14">
    <location>
        <begin position="755"/>
        <end position="776"/>
    </location>
</feature>
<keyword evidence="18" id="KW-0675">Receptor</keyword>
<keyword evidence="12" id="KW-0325">Glycoprotein</keyword>
<organism evidence="18">
    <name type="scientific">Aegilops tauschii subsp. strangulata</name>
    <name type="common">Goatgrass</name>
    <dbReference type="NCBI Taxonomy" id="200361"/>
    <lineage>
        <taxon>Eukaryota</taxon>
        <taxon>Viridiplantae</taxon>
        <taxon>Streptophyta</taxon>
        <taxon>Embryophyta</taxon>
        <taxon>Tracheophyta</taxon>
        <taxon>Spermatophyta</taxon>
        <taxon>Magnoliopsida</taxon>
        <taxon>Liliopsida</taxon>
        <taxon>Poales</taxon>
        <taxon>Poaceae</taxon>
        <taxon>BOP clade</taxon>
        <taxon>Pooideae</taxon>
        <taxon>Triticodae</taxon>
        <taxon>Triticeae</taxon>
        <taxon>Triticinae</taxon>
        <taxon>Aegilops</taxon>
    </lineage>
</organism>
<comment type="subcellular location">
    <subcellularLocation>
        <location evidence="1">Membrane</location>
        <topology evidence="1">Single-pass type I membrane protein</topology>
    </subcellularLocation>
</comment>
<dbReference type="FunFam" id="1.10.510.10:FF:000084">
    <property type="entry name" value="Wall-associated receptor kinase 2"/>
    <property type="match status" value="1"/>
</dbReference>
<dbReference type="Pfam" id="PF13947">
    <property type="entry name" value="GUB_WAK_bind"/>
    <property type="match status" value="1"/>
</dbReference>
<dbReference type="InterPro" id="IPR017441">
    <property type="entry name" value="Protein_kinase_ATP_BS"/>
</dbReference>
<evidence type="ECO:0000256" key="12">
    <source>
        <dbReference type="ARBA" id="ARBA00023180"/>
    </source>
</evidence>
<evidence type="ECO:0000256" key="5">
    <source>
        <dbReference type="ARBA" id="ARBA00022729"/>
    </source>
</evidence>
<feature type="chain" id="PRO_5021779243" evidence="16">
    <location>
        <begin position="25"/>
        <end position="792"/>
    </location>
</feature>
<evidence type="ECO:0000256" key="13">
    <source>
        <dbReference type="PROSITE-ProRule" id="PRU10141"/>
    </source>
</evidence>
<protein>
    <submittedName>
        <fullName evidence="18">Receptor-like kinase 4DS-1</fullName>
    </submittedName>
</protein>
<feature type="domain" description="Protein kinase" evidence="17">
    <location>
        <begin position="466"/>
        <end position="737"/>
    </location>
</feature>
<dbReference type="FunFam" id="3.30.200.20:FF:000043">
    <property type="entry name" value="Wall-associated receptor kinase 2"/>
    <property type="match status" value="1"/>
</dbReference>
<dbReference type="InterPro" id="IPR009030">
    <property type="entry name" value="Growth_fac_rcpt_cys_sf"/>
</dbReference>
<proteinExistence type="predicted"/>
<dbReference type="InterPro" id="IPR000719">
    <property type="entry name" value="Prot_kinase_dom"/>
</dbReference>
<keyword evidence="10 15" id="KW-0472">Membrane</keyword>